<dbReference type="EMBL" id="LR824026">
    <property type="protein sequence ID" value="CAD0205295.1"/>
    <property type="molecule type" value="Genomic_DNA"/>
</dbReference>
<dbReference type="OrthoDB" id="65569at2759"/>
<dbReference type="InterPro" id="IPR033132">
    <property type="entry name" value="GH_1_N_CS"/>
</dbReference>
<evidence type="ECO:0000313" key="9">
    <source>
        <dbReference type="Proteomes" id="UP001154114"/>
    </source>
</evidence>
<keyword evidence="9" id="KW-1185">Reference proteome</keyword>
<evidence type="ECO:0000256" key="5">
    <source>
        <dbReference type="ARBA" id="ARBA00023295"/>
    </source>
</evidence>
<evidence type="ECO:0000256" key="4">
    <source>
        <dbReference type="ARBA" id="ARBA00023180"/>
    </source>
</evidence>
<dbReference type="PANTHER" id="PTHR10353">
    <property type="entry name" value="GLYCOSYL HYDROLASE"/>
    <property type="match status" value="1"/>
</dbReference>
<dbReference type="PROSITE" id="PS00653">
    <property type="entry name" value="GLYCOSYL_HYDROL_F1_2"/>
    <property type="match status" value="1"/>
</dbReference>
<dbReference type="AlphaFoldDB" id="A0A9N8Q1L0"/>
<name>A0A9N8Q1L0_CHRIL</name>
<sequence length="498" mass="58068">MCFAGLVVLSVVFAGCRGSEQLRFPAEFKFGAASAAYQVEGAWNVSDKGENIWDRFVHTQPHLIAGRGNGDVACDSYHLWRRDIQMCEELGLDIYRISISWSRLLPTGYPNVISEDGKNYYNNLIDGLLEKGIEPVVTIHHFDLPQSLQDLGGWANPLIADWYVDYAEVVFSLFGDRVTYWVTINEPFILCEATYTEFLVPYYDDPDVGRYLCNKNVLIAHAKAYRLYDERFRSKFNGKLSLSTLFFWFEPAAPEEQEMTDLMFEYWEGRYAHPVYSKEGGWPVKLEKFLDDKARKEGYSQPRLPPFTPEEIDLVRGTYDYFALNHYTTRLVRRLRPEEREVMWPLIGSTELGAIMVHHPSWVTVNDWFALYPEGLRKQLNWLNTTYDLKEIFITENGIPLGPELDDKLRVEYYRSYLEQILLAVHDGVPVTGYTAWTLMDNFEWRSGYTVQFGLYSVNFTDPLRTRTPRTSARYYANVTRTRMLYPQNDVKYRDVLK</sequence>
<dbReference type="PRINTS" id="PR00131">
    <property type="entry name" value="GLHYDRLASE1"/>
</dbReference>
<keyword evidence="4" id="KW-0325">Glycoprotein</keyword>
<proteinExistence type="inferred from homology"/>
<organism evidence="8 9">
    <name type="scientific">Chrysodeixis includens</name>
    <name type="common">Soybean looper</name>
    <name type="synonym">Pseudoplusia includens</name>
    <dbReference type="NCBI Taxonomy" id="689277"/>
    <lineage>
        <taxon>Eukaryota</taxon>
        <taxon>Metazoa</taxon>
        <taxon>Ecdysozoa</taxon>
        <taxon>Arthropoda</taxon>
        <taxon>Hexapoda</taxon>
        <taxon>Insecta</taxon>
        <taxon>Pterygota</taxon>
        <taxon>Neoptera</taxon>
        <taxon>Endopterygota</taxon>
        <taxon>Lepidoptera</taxon>
        <taxon>Glossata</taxon>
        <taxon>Ditrysia</taxon>
        <taxon>Noctuoidea</taxon>
        <taxon>Noctuidae</taxon>
        <taxon>Plusiinae</taxon>
        <taxon>Chrysodeixis</taxon>
    </lineage>
</organism>
<evidence type="ECO:0000256" key="7">
    <source>
        <dbReference type="SAM" id="SignalP"/>
    </source>
</evidence>
<dbReference type="SUPFAM" id="SSF51445">
    <property type="entry name" value="(Trans)glycosidases"/>
    <property type="match status" value="1"/>
</dbReference>
<dbReference type="Pfam" id="PF00232">
    <property type="entry name" value="Glyco_hydro_1"/>
    <property type="match status" value="1"/>
</dbReference>
<keyword evidence="5" id="KW-0326">Glycosidase</keyword>
<dbReference type="InterPro" id="IPR001360">
    <property type="entry name" value="Glyco_hydro_1"/>
</dbReference>
<dbReference type="FunFam" id="3.20.20.80:FF:000013">
    <property type="entry name" value="lactase-phlorizin hydrolase"/>
    <property type="match status" value="1"/>
</dbReference>
<evidence type="ECO:0000256" key="6">
    <source>
        <dbReference type="RuleBase" id="RU003690"/>
    </source>
</evidence>
<gene>
    <name evidence="8" type="ORF">CINC_LOCUS7598</name>
</gene>
<feature type="chain" id="PRO_5040381763" description="Glycosyl hydrolase" evidence="7">
    <location>
        <begin position="19"/>
        <end position="498"/>
    </location>
</feature>
<evidence type="ECO:0000313" key="8">
    <source>
        <dbReference type="EMBL" id="CAD0205295.1"/>
    </source>
</evidence>
<dbReference type="InterPro" id="IPR017853">
    <property type="entry name" value="GH"/>
</dbReference>
<accession>A0A9N8Q1L0</accession>
<evidence type="ECO:0000256" key="3">
    <source>
        <dbReference type="ARBA" id="ARBA00022801"/>
    </source>
</evidence>
<comment type="subunit">
    <text evidence="2">Homodimer.</text>
</comment>
<keyword evidence="3" id="KW-0378">Hydrolase</keyword>
<evidence type="ECO:0000256" key="2">
    <source>
        <dbReference type="ARBA" id="ARBA00011738"/>
    </source>
</evidence>
<protein>
    <recommendedName>
        <fullName evidence="10">Glycosyl hydrolase</fullName>
    </recommendedName>
</protein>
<keyword evidence="7" id="KW-0732">Signal</keyword>
<dbReference type="Gene3D" id="3.20.20.80">
    <property type="entry name" value="Glycosidases"/>
    <property type="match status" value="1"/>
</dbReference>
<dbReference type="PANTHER" id="PTHR10353:SF36">
    <property type="entry name" value="LP05116P"/>
    <property type="match status" value="1"/>
</dbReference>
<comment type="similarity">
    <text evidence="1 6">Belongs to the glycosyl hydrolase 1 family.</text>
</comment>
<evidence type="ECO:0000256" key="1">
    <source>
        <dbReference type="ARBA" id="ARBA00010838"/>
    </source>
</evidence>
<reference evidence="8" key="1">
    <citation type="submission" date="2021-12" db="EMBL/GenBank/DDBJ databases">
        <authorList>
            <person name="King R."/>
        </authorList>
    </citation>
    <scope>NUCLEOTIDE SEQUENCE</scope>
</reference>
<dbReference type="GO" id="GO:0008422">
    <property type="term" value="F:beta-glucosidase activity"/>
    <property type="evidence" value="ECO:0007669"/>
    <property type="project" value="TreeGrafter"/>
</dbReference>
<evidence type="ECO:0008006" key="10">
    <source>
        <dbReference type="Google" id="ProtNLM"/>
    </source>
</evidence>
<dbReference type="GO" id="GO:0005975">
    <property type="term" value="P:carbohydrate metabolic process"/>
    <property type="evidence" value="ECO:0007669"/>
    <property type="project" value="InterPro"/>
</dbReference>
<dbReference type="Proteomes" id="UP001154114">
    <property type="component" value="Chromosome 23"/>
</dbReference>
<feature type="signal peptide" evidence="7">
    <location>
        <begin position="1"/>
        <end position="18"/>
    </location>
</feature>